<keyword evidence="1 7" id="KW-0547">Nucleotide-binding</keyword>
<sequence>MSFDTLGLNADLLKNIARQGYETPTPIQAKAIPAALQGRDLMASAQTGTGKTAAFTLPMLEKLGRNKARGSRHPRAVVLTPTRELAVQVSDSVRDYSRGMGIDSTVIYGGVNIRRQMDQLRRGTDIIIATPGRLMDHMSRRTVDLSQVEILVLDEADRMLDMGFLPAIEAILKTMPKQRQTLLFSATFSGTISKLAQRFLDKPERIETAAPNAAAVDILQTAYRVDGHRKRELLSHLIGSENWKQVLIFTRTKRGADRLSKQLDQDGISSTAIHGDKGQGARNRALRDFKQKNIRALVATDVAARGIDVDHLPYVVNFDIPNNPEDYVHRIGRTGRRGRQGAAVSFIGADEQRLFQGIRRLLDRDIPSEVMGGFEPTAKASPGPDIRNKRKPRRGPPKPRAGGRHRSRSGGERTPRAS</sequence>
<dbReference type="InterPro" id="IPR044742">
    <property type="entry name" value="DEAD/DEAH_RhlB"/>
</dbReference>
<dbReference type="PANTHER" id="PTHR47959">
    <property type="entry name" value="ATP-DEPENDENT RNA HELICASE RHLE-RELATED"/>
    <property type="match status" value="1"/>
</dbReference>
<dbReference type="InterPro" id="IPR011545">
    <property type="entry name" value="DEAD/DEAH_box_helicase_dom"/>
</dbReference>
<evidence type="ECO:0000313" key="13">
    <source>
        <dbReference type="Proteomes" id="UP001523550"/>
    </source>
</evidence>
<reference evidence="12 13" key="1">
    <citation type="submission" date="2022-03" db="EMBL/GenBank/DDBJ databases">
        <title>Genomic Encyclopedia of Type Strains, Phase III (KMG-III): the genomes of soil and plant-associated and newly described type strains.</title>
        <authorList>
            <person name="Whitman W."/>
        </authorList>
    </citation>
    <scope>NUCLEOTIDE SEQUENCE [LARGE SCALE GENOMIC DNA]</scope>
    <source>
        <strain evidence="12 13">BSker1</strain>
    </source>
</reference>
<evidence type="ECO:0000256" key="3">
    <source>
        <dbReference type="ARBA" id="ARBA00022806"/>
    </source>
</evidence>
<accession>A0ABT1G747</accession>
<dbReference type="SMART" id="SM00487">
    <property type="entry name" value="DEXDc"/>
    <property type="match status" value="1"/>
</dbReference>
<keyword evidence="3 7" id="KW-0347">Helicase</keyword>
<dbReference type="Proteomes" id="UP001523550">
    <property type="component" value="Unassembled WGS sequence"/>
</dbReference>
<feature type="domain" description="Helicase ATP-binding" evidence="9">
    <location>
        <begin position="32"/>
        <end position="206"/>
    </location>
</feature>
<evidence type="ECO:0000256" key="5">
    <source>
        <dbReference type="ARBA" id="ARBA00038437"/>
    </source>
</evidence>
<evidence type="ECO:0000259" key="9">
    <source>
        <dbReference type="PROSITE" id="PS51192"/>
    </source>
</evidence>
<feature type="compositionally biased region" description="Basic residues" evidence="8">
    <location>
        <begin position="388"/>
        <end position="408"/>
    </location>
</feature>
<dbReference type="Pfam" id="PF00271">
    <property type="entry name" value="Helicase_C"/>
    <property type="match status" value="1"/>
</dbReference>
<feature type="domain" description="Helicase C-terminal" evidence="10">
    <location>
        <begin position="232"/>
        <end position="378"/>
    </location>
</feature>
<comment type="caution">
    <text evidence="12">The sequence shown here is derived from an EMBL/GenBank/DDBJ whole genome shotgun (WGS) entry which is preliminary data.</text>
</comment>
<evidence type="ECO:0000256" key="2">
    <source>
        <dbReference type="ARBA" id="ARBA00022801"/>
    </source>
</evidence>
<protein>
    <submittedName>
        <fullName evidence="12">ATP-dependent RNA helicase RhlE</fullName>
        <ecNumber evidence="12">3.6.4.13</ecNumber>
    </submittedName>
</protein>
<evidence type="ECO:0000256" key="6">
    <source>
        <dbReference type="PROSITE-ProRule" id="PRU00552"/>
    </source>
</evidence>
<dbReference type="GO" id="GO:0016787">
    <property type="term" value="F:hydrolase activity"/>
    <property type="evidence" value="ECO:0007669"/>
    <property type="project" value="UniProtKB-KW"/>
</dbReference>
<dbReference type="EC" id="3.6.4.13" evidence="12"/>
<evidence type="ECO:0000256" key="7">
    <source>
        <dbReference type="RuleBase" id="RU000492"/>
    </source>
</evidence>
<proteinExistence type="inferred from homology"/>
<dbReference type="PROSITE" id="PS51194">
    <property type="entry name" value="HELICASE_CTER"/>
    <property type="match status" value="1"/>
</dbReference>
<comment type="similarity">
    <text evidence="5 7">Belongs to the DEAD box helicase family.</text>
</comment>
<dbReference type="EMBL" id="JALJYF010000001">
    <property type="protein sequence ID" value="MCP1727119.1"/>
    <property type="molecule type" value="Genomic_DNA"/>
</dbReference>
<evidence type="ECO:0000256" key="1">
    <source>
        <dbReference type="ARBA" id="ARBA00022741"/>
    </source>
</evidence>
<organism evidence="12 13">
    <name type="scientific">Natronospira proteinivora</name>
    <dbReference type="NCBI Taxonomy" id="1807133"/>
    <lineage>
        <taxon>Bacteria</taxon>
        <taxon>Pseudomonadati</taxon>
        <taxon>Pseudomonadota</taxon>
        <taxon>Gammaproteobacteria</taxon>
        <taxon>Natronospirales</taxon>
        <taxon>Natronospiraceae</taxon>
        <taxon>Natronospira</taxon>
    </lineage>
</organism>
<dbReference type="PROSITE" id="PS00039">
    <property type="entry name" value="DEAD_ATP_HELICASE"/>
    <property type="match status" value="1"/>
</dbReference>
<gene>
    <name evidence="12" type="ORF">J2T60_001084</name>
</gene>
<dbReference type="GO" id="GO:0003724">
    <property type="term" value="F:RNA helicase activity"/>
    <property type="evidence" value="ECO:0007669"/>
    <property type="project" value="UniProtKB-EC"/>
</dbReference>
<dbReference type="InterPro" id="IPR014014">
    <property type="entry name" value="RNA_helicase_DEAD_Q_motif"/>
</dbReference>
<dbReference type="CDD" id="cd00268">
    <property type="entry name" value="DEADc"/>
    <property type="match status" value="1"/>
</dbReference>
<dbReference type="PROSITE" id="PS51195">
    <property type="entry name" value="Q_MOTIF"/>
    <property type="match status" value="1"/>
</dbReference>
<dbReference type="CDD" id="cd18787">
    <property type="entry name" value="SF2_C_DEAD"/>
    <property type="match status" value="1"/>
</dbReference>
<feature type="short sequence motif" description="Q motif" evidence="6">
    <location>
        <begin position="1"/>
        <end position="29"/>
    </location>
</feature>
<dbReference type="PROSITE" id="PS51192">
    <property type="entry name" value="HELICASE_ATP_BIND_1"/>
    <property type="match status" value="1"/>
</dbReference>
<feature type="region of interest" description="Disordered" evidence="8">
    <location>
        <begin position="369"/>
        <end position="418"/>
    </location>
</feature>
<evidence type="ECO:0000256" key="4">
    <source>
        <dbReference type="ARBA" id="ARBA00022840"/>
    </source>
</evidence>
<dbReference type="InterPro" id="IPR027417">
    <property type="entry name" value="P-loop_NTPase"/>
</dbReference>
<dbReference type="SMART" id="SM00490">
    <property type="entry name" value="HELICc"/>
    <property type="match status" value="1"/>
</dbReference>
<dbReference type="Pfam" id="PF00270">
    <property type="entry name" value="DEAD"/>
    <property type="match status" value="1"/>
</dbReference>
<dbReference type="PANTHER" id="PTHR47959:SF13">
    <property type="entry name" value="ATP-DEPENDENT RNA HELICASE RHLE"/>
    <property type="match status" value="1"/>
</dbReference>
<evidence type="ECO:0000313" key="12">
    <source>
        <dbReference type="EMBL" id="MCP1727119.1"/>
    </source>
</evidence>
<dbReference type="InterPro" id="IPR000629">
    <property type="entry name" value="RNA-helicase_DEAD-box_CS"/>
</dbReference>
<keyword evidence="4 7" id="KW-0067">ATP-binding</keyword>
<evidence type="ECO:0000259" key="11">
    <source>
        <dbReference type="PROSITE" id="PS51195"/>
    </source>
</evidence>
<dbReference type="InterPro" id="IPR014001">
    <property type="entry name" value="Helicase_ATP-bd"/>
</dbReference>
<keyword evidence="2 7" id="KW-0378">Hydrolase</keyword>
<evidence type="ECO:0000256" key="8">
    <source>
        <dbReference type="SAM" id="MobiDB-lite"/>
    </source>
</evidence>
<feature type="domain" description="DEAD-box RNA helicase Q" evidence="11">
    <location>
        <begin position="1"/>
        <end position="29"/>
    </location>
</feature>
<evidence type="ECO:0000259" key="10">
    <source>
        <dbReference type="PROSITE" id="PS51194"/>
    </source>
</evidence>
<dbReference type="RefSeq" id="WP_253446505.1">
    <property type="nucleotide sequence ID" value="NZ_JALJYF010000001.1"/>
</dbReference>
<dbReference type="InterPro" id="IPR001650">
    <property type="entry name" value="Helicase_C-like"/>
</dbReference>
<dbReference type="Gene3D" id="3.40.50.300">
    <property type="entry name" value="P-loop containing nucleotide triphosphate hydrolases"/>
    <property type="match status" value="2"/>
</dbReference>
<dbReference type="SUPFAM" id="SSF52540">
    <property type="entry name" value="P-loop containing nucleoside triphosphate hydrolases"/>
    <property type="match status" value="2"/>
</dbReference>
<feature type="compositionally biased region" description="Basic and acidic residues" evidence="8">
    <location>
        <begin position="409"/>
        <end position="418"/>
    </location>
</feature>
<name>A0ABT1G747_9GAMM</name>
<dbReference type="InterPro" id="IPR050079">
    <property type="entry name" value="DEAD_box_RNA_helicase"/>
</dbReference>
<keyword evidence="13" id="KW-1185">Reference proteome</keyword>